<dbReference type="EMBL" id="SMFL01000001">
    <property type="protein sequence ID" value="TDE18653.1"/>
    <property type="molecule type" value="Genomic_DNA"/>
</dbReference>
<dbReference type="OrthoDB" id="825516at2"/>
<dbReference type="RefSeq" id="WP_131956734.1">
    <property type="nucleotide sequence ID" value="NZ_SMFL01000001.1"/>
</dbReference>
<feature type="transmembrane region" description="Helical" evidence="1">
    <location>
        <begin position="55"/>
        <end position="83"/>
    </location>
</feature>
<protein>
    <recommendedName>
        <fullName evidence="4">Yip1 domain-containing protein</fullName>
    </recommendedName>
</protein>
<keyword evidence="1" id="KW-1133">Transmembrane helix</keyword>
<feature type="transmembrane region" description="Helical" evidence="1">
    <location>
        <begin position="181"/>
        <end position="205"/>
    </location>
</feature>
<name>A0A4R5E2Y7_9BACT</name>
<accession>A0A4R5E2Y7</accession>
<keyword evidence="3" id="KW-1185">Reference proteome</keyword>
<keyword evidence="1" id="KW-0812">Transmembrane</keyword>
<feature type="transmembrane region" description="Helical" evidence="1">
    <location>
        <begin position="95"/>
        <end position="116"/>
    </location>
</feature>
<reference evidence="2 3" key="1">
    <citation type="submission" date="2019-03" db="EMBL/GenBank/DDBJ databases">
        <title>Dyadobacter AR-3-6 sp. nov., isolated from arctic soil.</title>
        <authorList>
            <person name="Chaudhary D.K."/>
        </authorList>
    </citation>
    <scope>NUCLEOTIDE SEQUENCE [LARGE SCALE GENOMIC DNA]</scope>
    <source>
        <strain evidence="2 3">AR-3-6</strain>
    </source>
</reference>
<evidence type="ECO:0000256" key="1">
    <source>
        <dbReference type="SAM" id="Phobius"/>
    </source>
</evidence>
<comment type="caution">
    <text evidence="2">The sequence shown here is derived from an EMBL/GenBank/DDBJ whole genome shotgun (WGS) entry which is preliminary data.</text>
</comment>
<sequence>MKNPLLWLLLLISLTLTVVTKNTLVSNSLYFNSLAEKLSYEQIQELLAKGKKWEWVGYILVLIVYIIKCLLVALCLTLGVFFVFNRFEFKRMFNIAVMAEFVFLIPTVFKLLWFLFIQTSYTLQDLQYFHPFSVLSIFDPLSLEPWLIYPLQVLNVFEAMYWVVLAYLLSKELPELDMNRSMTVVMSGYGTGLIIWVAFVMFLTLTYT</sequence>
<evidence type="ECO:0008006" key="4">
    <source>
        <dbReference type="Google" id="ProtNLM"/>
    </source>
</evidence>
<dbReference type="AlphaFoldDB" id="A0A4R5E2Y7"/>
<dbReference type="Proteomes" id="UP000294850">
    <property type="component" value="Unassembled WGS sequence"/>
</dbReference>
<organism evidence="2 3">
    <name type="scientific">Dyadobacter psychrotolerans</name>
    <dbReference type="NCBI Taxonomy" id="2541721"/>
    <lineage>
        <taxon>Bacteria</taxon>
        <taxon>Pseudomonadati</taxon>
        <taxon>Bacteroidota</taxon>
        <taxon>Cytophagia</taxon>
        <taxon>Cytophagales</taxon>
        <taxon>Spirosomataceae</taxon>
        <taxon>Dyadobacter</taxon>
    </lineage>
</organism>
<proteinExistence type="predicted"/>
<evidence type="ECO:0000313" key="3">
    <source>
        <dbReference type="Proteomes" id="UP000294850"/>
    </source>
</evidence>
<gene>
    <name evidence="2" type="ORF">E0F88_03710</name>
</gene>
<keyword evidence="1" id="KW-0472">Membrane</keyword>
<evidence type="ECO:0000313" key="2">
    <source>
        <dbReference type="EMBL" id="TDE18653.1"/>
    </source>
</evidence>
<feature type="transmembrane region" description="Helical" evidence="1">
    <location>
        <begin position="146"/>
        <end position="169"/>
    </location>
</feature>